<evidence type="ECO:0008006" key="5">
    <source>
        <dbReference type="Google" id="ProtNLM"/>
    </source>
</evidence>
<protein>
    <recommendedName>
        <fullName evidence="5">Secreted protein</fullName>
    </recommendedName>
</protein>
<evidence type="ECO:0000313" key="4">
    <source>
        <dbReference type="Proteomes" id="UP001328107"/>
    </source>
</evidence>
<evidence type="ECO:0000313" key="3">
    <source>
        <dbReference type="EMBL" id="GMR30121.1"/>
    </source>
</evidence>
<feature type="signal peptide" evidence="2">
    <location>
        <begin position="1"/>
        <end position="22"/>
    </location>
</feature>
<keyword evidence="2" id="KW-0732">Signal</keyword>
<dbReference type="EMBL" id="BTRK01000001">
    <property type="protein sequence ID" value="GMR30121.1"/>
    <property type="molecule type" value="Genomic_DNA"/>
</dbReference>
<keyword evidence="4" id="KW-1185">Reference proteome</keyword>
<organism evidence="3 4">
    <name type="scientific">Pristionchus mayeri</name>
    <dbReference type="NCBI Taxonomy" id="1317129"/>
    <lineage>
        <taxon>Eukaryota</taxon>
        <taxon>Metazoa</taxon>
        <taxon>Ecdysozoa</taxon>
        <taxon>Nematoda</taxon>
        <taxon>Chromadorea</taxon>
        <taxon>Rhabditida</taxon>
        <taxon>Rhabditina</taxon>
        <taxon>Diplogasteromorpha</taxon>
        <taxon>Diplogasteroidea</taxon>
        <taxon>Neodiplogasteridae</taxon>
        <taxon>Pristionchus</taxon>
    </lineage>
</organism>
<gene>
    <name evidence="3" type="ORF">PMAYCL1PPCAC_00316</name>
</gene>
<accession>A0AAN4YXB1</accession>
<evidence type="ECO:0000256" key="2">
    <source>
        <dbReference type="SAM" id="SignalP"/>
    </source>
</evidence>
<feature type="non-terminal residue" evidence="3">
    <location>
        <position position="1"/>
    </location>
</feature>
<feature type="compositionally biased region" description="Low complexity" evidence="1">
    <location>
        <begin position="169"/>
        <end position="180"/>
    </location>
</feature>
<sequence>QMIDRLLFILVFVTPQSHRVSAQSVIGDFINSAMTMIVPIVEDRVSSVRQQMTLARPMLDSQQDPRVFGRRTPQSGPLFNGNSRLSAFIACQAENIKNDQGIANLNLAAQVLADKKLRNSVVENPEMIHAGCMDSGMDSSRCSTFTRGFQSISRLINTMEGSNERMQQRSRPASPPTSSSVLNPALSLPDGTVHSSRMGRRPGDPRLHRPLGVQRTAWRDPGSWGTSVPRTTPLRTVTVERFTTIDGRR</sequence>
<dbReference type="Proteomes" id="UP001328107">
    <property type="component" value="Unassembled WGS sequence"/>
</dbReference>
<name>A0AAN4YXB1_9BILA</name>
<evidence type="ECO:0000256" key="1">
    <source>
        <dbReference type="SAM" id="MobiDB-lite"/>
    </source>
</evidence>
<feature type="chain" id="PRO_5042992692" description="Secreted protein" evidence="2">
    <location>
        <begin position="23"/>
        <end position="249"/>
    </location>
</feature>
<feature type="region of interest" description="Disordered" evidence="1">
    <location>
        <begin position="162"/>
        <end position="230"/>
    </location>
</feature>
<proteinExistence type="predicted"/>
<comment type="caution">
    <text evidence="3">The sequence shown here is derived from an EMBL/GenBank/DDBJ whole genome shotgun (WGS) entry which is preliminary data.</text>
</comment>
<feature type="non-terminal residue" evidence="3">
    <location>
        <position position="249"/>
    </location>
</feature>
<dbReference type="AlphaFoldDB" id="A0AAN4YXB1"/>
<reference evidence="4" key="1">
    <citation type="submission" date="2022-10" db="EMBL/GenBank/DDBJ databases">
        <title>Genome assembly of Pristionchus species.</title>
        <authorList>
            <person name="Yoshida K."/>
            <person name="Sommer R.J."/>
        </authorList>
    </citation>
    <scope>NUCLEOTIDE SEQUENCE [LARGE SCALE GENOMIC DNA]</scope>
    <source>
        <strain evidence="4">RS5460</strain>
    </source>
</reference>